<proteinExistence type="predicted"/>
<organism evidence="2 3">
    <name type="scientific">Pseudomonas syringae pv. aptata</name>
    <dbReference type="NCBI Taxonomy" id="83167"/>
    <lineage>
        <taxon>Bacteria</taxon>
        <taxon>Pseudomonadati</taxon>
        <taxon>Pseudomonadota</taxon>
        <taxon>Gammaproteobacteria</taxon>
        <taxon>Pseudomonadales</taxon>
        <taxon>Pseudomonadaceae</taxon>
        <taxon>Pseudomonas</taxon>
        <taxon>Pseudomonas syringae</taxon>
    </lineage>
</organism>
<name>A0A3M3X6A7_PSEAP</name>
<feature type="region of interest" description="Disordered" evidence="1">
    <location>
        <begin position="1"/>
        <end position="24"/>
    </location>
</feature>
<dbReference type="EMBL" id="RBPX01000180">
    <property type="protein sequence ID" value="RMO65489.1"/>
    <property type="molecule type" value="Genomic_DNA"/>
</dbReference>
<protein>
    <submittedName>
        <fullName evidence="2">Uncharacterized protein</fullName>
    </submittedName>
</protein>
<evidence type="ECO:0000313" key="2">
    <source>
        <dbReference type="EMBL" id="RMO65489.1"/>
    </source>
</evidence>
<evidence type="ECO:0000256" key="1">
    <source>
        <dbReference type="SAM" id="MobiDB-lite"/>
    </source>
</evidence>
<accession>A0A3M3X6A7</accession>
<sequence length="62" mass="7326">MKDSDYTKGTVRKPSKYKRDMTKFSNRDALSKEERAILESMNPKIFILDGIPYTEEELIHLF</sequence>
<dbReference type="Proteomes" id="UP000274541">
    <property type="component" value="Unassembled WGS sequence"/>
</dbReference>
<comment type="caution">
    <text evidence="2">The sequence shown here is derived from an EMBL/GenBank/DDBJ whole genome shotgun (WGS) entry which is preliminary data.</text>
</comment>
<gene>
    <name evidence="2" type="ORF">ALQ37_200028</name>
</gene>
<evidence type="ECO:0000313" key="3">
    <source>
        <dbReference type="Proteomes" id="UP000274541"/>
    </source>
</evidence>
<reference evidence="2 3" key="1">
    <citation type="submission" date="2018-08" db="EMBL/GenBank/DDBJ databases">
        <title>Recombination of ecologically and evolutionarily significant loci maintains genetic cohesion in the Pseudomonas syringae species complex.</title>
        <authorList>
            <person name="Dillon M."/>
            <person name="Thakur S."/>
            <person name="Almeida R.N.D."/>
            <person name="Weir B.S."/>
            <person name="Guttman D.S."/>
        </authorList>
    </citation>
    <scope>NUCLEOTIDE SEQUENCE [LARGE SCALE GENOMIC DNA]</scope>
    <source>
        <strain evidence="2 3">ICMP 4388</strain>
    </source>
</reference>
<dbReference type="AlphaFoldDB" id="A0A3M3X6A7"/>